<reference evidence="1 2" key="1">
    <citation type="journal article" date="2022" name="Nat. Plants">
        <title>Genomes of leafy and leafless Platanthera orchids illuminate the evolution of mycoheterotrophy.</title>
        <authorList>
            <person name="Li M.H."/>
            <person name="Liu K.W."/>
            <person name="Li Z."/>
            <person name="Lu H.C."/>
            <person name="Ye Q.L."/>
            <person name="Zhang D."/>
            <person name="Wang J.Y."/>
            <person name="Li Y.F."/>
            <person name="Zhong Z.M."/>
            <person name="Liu X."/>
            <person name="Yu X."/>
            <person name="Liu D.K."/>
            <person name="Tu X.D."/>
            <person name="Liu B."/>
            <person name="Hao Y."/>
            <person name="Liao X.Y."/>
            <person name="Jiang Y.T."/>
            <person name="Sun W.H."/>
            <person name="Chen J."/>
            <person name="Chen Y.Q."/>
            <person name="Ai Y."/>
            <person name="Zhai J.W."/>
            <person name="Wu S.S."/>
            <person name="Zhou Z."/>
            <person name="Hsiao Y.Y."/>
            <person name="Wu W.L."/>
            <person name="Chen Y.Y."/>
            <person name="Lin Y.F."/>
            <person name="Hsu J.L."/>
            <person name="Li C.Y."/>
            <person name="Wang Z.W."/>
            <person name="Zhao X."/>
            <person name="Zhong W.Y."/>
            <person name="Ma X.K."/>
            <person name="Ma L."/>
            <person name="Huang J."/>
            <person name="Chen G.Z."/>
            <person name="Huang M.Z."/>
            <person name="Huang L."/>
            <person name="Peng D.H."/>
            <person name="Luo Y.B."/>
            <person name="Zou S.Q."/>
            <person name="Chen S.P."/>
            <person name="Lan S."/>
            <person name="Tsai W.C."/>
            <person name="Van de Peer Y."/>
            <person name="Liu Z.J."/>
        </authorList>
    </citation>
    <scope>NUCLEOTIDE SEQUENCE [LARGE SCALE GENOMIC DNA]</scope>
    <source>
        <strain evidence="1">Lor287</strain>
    </source>
</reference>
<accession>A0AAP0BCG8</accession>
<proteinExistence type="predicted"/>
<sequence length="87" mass="9583">MGIVGPRLQQAYLDALIIIVEDDQNWCFCTVPLNRGAYCKVGSLWIQITEDSSESSNSYSGVSSDLLVLRINQQTFSITNGAKVLIN</sequence>
<name>A0AAP0BCG8_9ASPA</name>
<comment type="caution">
    <text evidence="1">The sequence shown here is derived from an EMBL/GenBank/DDBJ whole genome shotgun (WGS) entry which is preliminary data.</text>
</comment>
<organism evidence="1 2">
    <name type="scientific">Platanthera zijinensis</name>
    <dbReference type="NCBI Taxonomy" id="2320716"/>
    <lineage>
        <taxon>Eukaryota</taxon>
        <taxon>Viridiplantae</taxon>
        <taxon>Streptophyta</taxon>
        <taxon>Embryophyta</taxon>
        <taxon>Tracheophyta</taxon>
        <taxon>Spermatophyta</taxon>
        <taxon>Magnoliopsida</taxon>
        <taxon>Liliopsida</taxon>
        <taxon>Asparagales</taxon>
        <taxon>Orchidaceae</taxon>
        <taxon>Orchidoideae</taxon>
        <taxon>Orchideae</taxon>
        <taxon>Orchidinae</taxon>
        <taxon>Platanthera</taxon>
    </lineage>
</organism>
<evidence type="ECO:0000313" key="2">
    <source>
        <dbReference type="Proteomes" id="UP001418222"/>
    </source>
</evidence>
<gene>
    <name evidence="1" type="ORF">KSP39_PZI013264</name>
</gene>
<dbReference type="EMBL" id="JBBWWQ010000011">
    <property type="protein sequence ID" value="KAK8935608.1"/>
    <property type="molecule type" value="Genomic_DNA"/>
</dbReference>
<evidence type="ECO:0000313" key="1">
    <source>
        <dbReference type="EMBL" id="KAK8935608.1"/>
    </source>
</evidence>
<dbReference type="Proteomes" id="UP001418222">
    <property type="component" value="Unassembled WGS sequence"/>
</dbReference>
<protein>
    <submittedName>
        <fullName evidence="1">Uncharacterized protein</fullName>
    </submittedName>
</protein>
<dbReference type="AlphaFoldDB" id="A0AAP0BCG8"/>
<keyword evidence="2" id="KW-1185">Reference proteome</keyword>